<protein>
    <submittedName>
        <fullName evidence="2">Uncharacterized protein</fullName>
    </submittedName>
</protein>
<proteinExistence type="predicted"/>
<dbReference type="Proteomes" id="UP000253498">
    <property type="component" value="Unassembled WGS sequence"/>
</dbReference>
<keyword evidence="1" id="KW-0812">Transmembrane</keyword>
<comment type="caution">
    <text evidence="2">The sequence shown here is derived from an EMBL/GenBank/DDBJ whole genome shotgun (WGS) entry which is preliminary data.</text>
</comment>
<accession>A0AB37I8C5</accession>
<gene>
    <name evidence="2" type="ORF">EB03_02857</name>
</gene>
<reference evidence="2 3" key="1">
    <citation type="submission" date="2015-06" db="EMBL/GenBank/DDBJ databases">
        <title>The Genome Sequence of Enterococcus hirae 88EA1.</title>
        <authorList>
            <consortium name="The Broad Institute Genomics Platform"/>
            <consortium name="The Broad Institute Genome Sequencing Center for Infectious Disease"/>
            <person name="Earl A.M."/>
            <person name="Van Tyne D."/>
            <person name="Lebreton F."/>
            <person name="Saavedra J.T."/>
            <person name="Gilmore M.S."/>
            <person name="Manson McGuire A."/>
            <person name="Clock S."/>
            <person name="Crupain M."/>
            <person name="Rangan U."/>
            <person name="Young S."/>
            <person name="Abouelleil A."/>
            <person name="Cao P."/>
            <person name="Chapman S.B."/>
            <person name="Griggs A."/>
            <person name="Priest M."/>
            <person name="Shea T."/>
            <person name="Wortman J."/>
            <person name="Nusbaum C."/>
            <person name="Birren B."/>
        </authorList>
    </citation>
    <scope>NUCLEOTIDE SEQUENCE [LARGE SCALE GENOMIC DNA]</scope>
    <source>
        <strain evidence="2 3">88EA1</strain>
    </source>
</reference>
<organism evidence="2 3">
    <name type="scientific">Enterococcus hirae</name>
    <dbReference type="NCBI Taxonomy" id="1354"/>
    <lineage>
        <taxon>Bacteria</taxon>
        <taxon>Bacillati</taxon>
        <taxon>Bacillota</taxon>
        <taxon>Bacilli</taxon>
        <taxon>Lactobacillales</taxon>
        <taxon>Enterococcaceae</taxon>
        <taxon>Enterococcus</taxon>
    </lineage>
</organism>
<sequence>MKKINSNLAMLILTVGIWISFLSIEWKVILSAGTMIYLFCSWDVYVVEELPRNCKKSLENLQIKYVK</sequence>
<evidence type="ECO:0000256" key="1">
    <source>
        <dbReference type="SAM" id="Phobius"/>
    </source>
</evidence>
<evidence type="ECO:0000313" key="2">
    <source>
        <dbReference type="EMBL" id="RBT65997.1"/>
    </source>
</evidence>
<dbReference type="AlphaFoldDB" id="A0AB37I8C5"/>
<dbReference type="EMBL" id="LESJ01000012">
    <property type="protein sequence ID" value="RBT65997.1"/>
    <property type="molecule type" value="Genomic_DNA"/>
</dbReference>
<feature type="transmembrane region" description="Helical" evidence="1">
    <location>
        <begin position="30"/>
        <end position="47"/>
    </location>
</feature>
<feature type="transmembrane region" description="Helical" evidence="1">
    <location>
        <begin position="7"/>
        <end position="24"/>
    </location>
</feature>
<name>A0AB37I8C5_ENTHR</name>
<keyword evidence="1" id="KW-1133">Transmembrane helix</keyword>
<dbReference type="RefSeq" id="WP_071856373.1">
    <property type="nucleotide sequence ID" value="NZ_JBMOUR010000011.1"/>
</dbReference>
<evidence type="ECO:0000313" key="3">
    <source>
        <dbReference type="Proteomes" id="UP000253498"/>
    </source>
</evidence>
<keyword evidence="1" id="KW-0472">Membrane</keyword>